<evidence type="ECO:0000256" key="6">
    <source>
        <dbReference type="PIRSR" id="PIRSR602401-1"/>
    </source>
</evidence>
<name>A0AAW0RMX6_9HYPO</name>
<dbReference type="PANTHER" id="PTHR24305:SF235">
    <property type="entry name" value="CYTOCHROME P450 MONOOXYGENASE APDB-RELATED"/>
    <property type="match status" value="1"/>
</dbReference>
<keyword evidence="5 6" id="KW-0408">Iron</keyword>
<evidence type="ECO:0000256" key="1">
    <source>
        <dbReference type="ARBA" id="ARBA00001971"/>
    </source>
</evidence>
<keyword evidence="2 6" id="KW-0349">Heme</keyword>
<evidence type="ECO:0000256" key="2">
    <source>
        <dbReference type="ARBA" id="ARBA00022617"/>
    </source>
</evidence>
<evidence type="ECO:0000256" key="4">
    <source>
        <dbReference type="ARBA" id="ARBA00023002"/>
    </source>
</evidence>
<dbReference type="GO" id="GO:0044550">
    <property type="term" value="P:secondary metabolite biosynthetic process"/>
    <property type="evidence" value="ECO:0007669"/>
    <property type="project" value="UniProtKB-ARBA"/>
</dbReference>
<comment type="caution">
    <text evidence="7">The sequence shown here is derived from an EMBL/GenBank/DDBJ whole genome shotgun (WGS) entry which is preliminary data.</text>
</comment>
<dbReference type="Gene3D" id="1.10.630.10">
    <property type="entry name" value="Cytochrome P450"/>
    <property type="match status" value="1"/>
</dbReference>
<dbReference type="InterPro" id="IPR001128">
    <property type="entry name" value="Cyt_P450"/>
</dbReference>
<dbReference type="Pfam" id="PF00067">
    <property type="entry name" value="p450"/>
    <property type="match status" value="1"/>
</dbReference>
<dbReference type="Proteomes" id="UP001397290">
    <property type="component" value="Unassembled WGS sequence"/>
</dbReference>
<evidence type="ECO:0000256" key="5">
    <source>
        <dbReference type="ARBA" id="ARBA00023004"/>
    </source>
</evidence>
<organism evidence="7 8">
    <name type="scientific">Beauveria asiatica</name>
    <dbReference type="NCBI Taxonomy" id="1069075"/>
    <lineage>
        <taxon>Eukaryota</taxon>
        <taxon>Fungi</taxon>
        <taxon>Dikarya</taxon>
        <taxon>Ascomycota</taxon>
        <taxon>Pezizomycotina</taxon>
        <taxon>Sordariomycetes</taxon>
        <taxon>Hypocreomycetidae</taxon>
        <taxon>Hypocreales</taxon>
        <taxon>Cordycipitaceae</taxon>
        <taxon>Beauveria</taxon>
    </lineage>
</organism>
<dbReference type="GO" id="GO:0016705">
    <property type="term" value="F:oxidoreductase activity, acting on paired donors, with incorporation or reduction of molecular oxygen"/>
    <property type="evidence" value="ECO:0007669"/>
    <property type="project" value="InterPro"/>
</dbReference>
<dbReference type="GO" id="GO:0004497">
    <property type="term" value="F:monooxygenase activity"/>
    <property type="evidence" value="ECO:0007669"/>
    <property type="project" value="InterPro"/>
</dbReference>
<dbReference type="InterPro" id="IPR036396">
    <property type="entry name" value="Cyt_P450_sf"/>
</dbReference>
<dbReference type="AlphaFoldDB" id="A0AAW0RMX6"/>
<keyword evidence="4" id="KW-0560">Oxidoreductase</keyword>
<keyword evidence="3 6" id="KW-0479">Metal-binding</keyword>
<gene>
    <name evidence="7" type="ORF">G3M48_007056</name>
</gene>
<accession>A0AAW0RMX6</accession>
<dbReference type="EMBL" id="JAAHCF010000493">
    <property type="protein sequence ID" value="KAK8143562.1"/>
    <property type="molecule type" value="Genomic_DNA"/>
</dbReference>
<reference evidence="7 8" key="1">
    <citation type="submission" date="2020-02" db="EMBL/GenBank/DDBJ databases">
        <title>Comparative genomics of the hypocrealean fungal genus Beauvera.</title>
        <authorList>
            <person name="Showalter D.N."/>
            <person name="Bushley K.E."/>
            <person name="Rehner S.A."/>
        </authorList>
    </citation>
    <scope>NUCLEOTIDE SEQUENCE [LARGE SCALE GENOMIC DNA]</scope>
    <source>
        <strain evidence="7 8">ARSEF4384</strain>
    </source>
</reference>
<keyword evidence="8" id="KW-1185">Reference proteome</keyword>
<comment type="cofactor">
    <cofactor evidence="1 6">
        <name>heme</name>
        <dbReference type="ChEBI" id="CHEBI:30413"/>
    </cofactor>
</comment>
<protein>
    <recommendedName>
        <fullName evidence="9">Cytochrome P450</fullName>
    </recommendedName>
</protein>
<evidence type="ECO:0000313" key="8">
    <source>
        <dbReference type="Proteomes" id="UP001397290"/>
    </source>
</evidence>
<dbReference type="InterPro" id="IPR050121">
    <property type="entry name" value="Cytochrome_P450_monoxygenase"/>
</dbReference>
<dbReference type="GO" id="GO:0005506">
    <property type="term" value="F:iron ion binding"/>
    <property type="evidence" value="ECO:0007669"/>
    <property type="project" value="InterPro"/>
</dbReference>
<dbReference type="PANTHER" id="PTHR24305">
    <property type="entry name" value="CYTOCHROME P450"/>
    <property type="match status" value="1"/>
</dbReference>
<dbReference type="PRINTS" id="PR00463">
    <property type="entry name" value="EP450I"/>
</dbReference>
<proteinExistence type="predicted"/>
<dbReference type="GO" id="GO:0020037">
    <property type="term" value="F:heme binding"/>
    <property type="evidence" value="ECO:0007669"/>
    <property type="project" value="InterPro"/>
</dbReference>
<feature type="binding site" description="axial binding residue" evidence="6">
    <location>
        <position position="493"/>
    </location>
    <ligand>
        <name>heme</name>
        <dbReference type="ChEBI" id="CHEBI:30413"/>
    </ligand>
    <ligandPart>
        <name>Fe</name>
        <dbReference type="ChEBI" id="CHEBI:18248"/>
    </ligandPart>
</feature>
<dbReference type="SUPFAM" id="SSF48264">
    <property type="entry name" value="Cytochrome P450"/>
    <property type="match status" value="1"/>
</dbReference>
<evidence type="ECO:0000256" key="3">
    <source>
        <dbReference type="ARBA" id="ARBA00022723"/>
    </source>
</evidence>
<evidence type="ECO:0000313" key="7">
    <source>
        <dbReference type="EMBL" id="KAK8143562.1"/>
    </source>
</evidence>
<sequence>MDSVAMDITPMLARMPFKGVLAVVVALTLVVVSMLTNNNNKASLCNWLPTRKPFTDANGRKVKMLKENTRYTRFSHGPQVSEAGRDIAGDEPFLIRNGPFQELVISQPDQLKEFCRKDAKDHTKPANMNLGDGFGQYVSTFFSLRKRRKFPLTFAPPPPPPPSRLLGGAVGVQAGKKWTTMRAHFDPEFSHKASMSMVPLYSAEAVRWLTELAQPSSSSSCSSTPSTAGGFVRNIAGACRLLPFRLIGLVTYGEAFDDKLYQQLVELNEVHDKLMLDAFFGKWNASKLYNMLPTASRRRMQSFQRTWESINDAVILRAKTEGLRCPAEVIHRGVEAGDMSKREFLQTVDELLFTNIDVTSTAVACLLLNIAENPDFQESLRQEMAQMKSDPSYDVQQYIAKRDVLLHYAILESLRMRPVLWFSLPEKTAIDKEIGGYYVPSGSTVVIDWKRLNTAPVVWGDDSEMFRPERFAGMSPLSYRHAFLRFGFSRERCLGKNISDIILKTILMATLESYTLTPSKHSAVRKDRFTVTLDDEVEFTPIKAV</sequence>
<dbReference type="InterPro" id="IPR002401">
    <property type="entry name" value="Cyt_P450_E_grp-I"/>
</dbReference>
<evidence type="ECO:0008006" key="9">
    <source>
        <dbReference type="Google" id="ProtNLM"/>
    </source>
</evidence>